<dbReference type="Proteomes" id="UP000281955">
    <property type="component" value="Unassembled WGS sequence"/>
</dbReference>
<keyword evidence="3" id="KW-1185">Reference proteome</keyword>
<organism evidence="2 3">
    <name type="scientific">Motilibacter peucedani</name>
    <dbReference type="NCBI Taxonomy" id="598650"/>
    <lineage>
        <taxon>Bacteria</taxon>
        <taxon>Bacillati</taxon>
        <taxon>Actinomycetota</taxon>
        <taxon>Actinomycetes</taxon>
        <taxon>Motilibacterales</taxon>
        <taxon>Motilibacteraceae</taxon>
        <taxon>Motilibacter</taxon>
    </lineage>
</organism>
<dbReference type="InterPro" id="IPR036513">
    <property type="entry name" value="STAS_dom_sf"/>
</dbReference>
<dbReference type="Gene3D" id="3.30.750.24">
    <property type="entry name" value="STAS domain"/>
    <property type="match status" value="1"/>
</dbReference>
<dbReference type="SUPFAM" id="SSF52091">
    <property type="entry name" value="SpoIIaa-like"/>
    <property type="match status" value="1"/>
</dbReference>
<gene>
    <name evidence="2" type="ORF">CLV35_2037</name>
</gene>
<evidence type="ECO:0000313" key="2">
    <source>
        <dbReference type="EMBL" id="RKS75566.1"/>
    </source>
</evidence>
<proteinExistence type="predicted"/>
<dbReference type="PROSITE" id="PS50801">
    <property type="entry name" value="STAS"/>
    <property type="match status" value="1"/>
</dbReference>
<dbReference type="InParanoid" id="A0A420XQS3"/>
<dbReference type="AlphaFoldDB" id="A0A420XQS3"/>
<dbReference type="EMBL" id="RBWV01000011">
    <property type="protein sequence ID" value="RKS75566.1"/>
    <property type="molecule type" value="Genomic_DNA"/>
</dbReference>
<protein>
    <submittedName>
        <fullName evidence="2">Anti-anti-sigma factor</fullName>
    </submittedName>
</protein>
<evidence type="ECO:0000313" key="3">
    <source>
        <dbReference type="Proteomes" id="UP000281955"/>
    </source>
</evidence>
<name>A0A420XQS3_9ACTN</name>
<evidence type="ECO:0000259" key="1">
    <source>
        <dbReference type="PROSITE" id="PS50801"/>
    </source>
</evidence>
<comment type="caution">
    <text evidence="2">The sequence shown here is derived from an EMBL/GenBank/DDBJ whole genome shotgun (WGS) entry which is preliminary data.</text>
</comment>
<dbReference type="Pfam" id="PF01740">
    <property type="entry name" value="STAS"/>
    <property type="match status" value="1"/>
</dbReference>
<accession>A0A420XQS3</accession>
<feature type="domain" description="STAS" evidence="1">
    <location>
        <begin position="1"/>
        <end position="79"/>
    </location>
</feature>
<reference evidence="2 3" key="1">
    <citation type="submission" date="2018-10" db="EMBL/GenBank/DDBJ databases">
        <title>Genomic Encyclopedia of Archaeal and Bacterial Type Strains, Phase II (KMG-II): from individual species to whole genera.</title>
        <authorList>
            <person name="Goeker M."/>
        </authorList>
    </citation>
    <scope>NUCLEOTIDE SEQUENCE [LARGE SCALE GENOMIC DNA]</scope>
    <source>
        <strain evidence="2 3">RP-AC37</strain>
    </source>
</reference>
<dbReference type="CDD" id="cd07043">
    <property type="entry name" value="STAS_anti-anti-sigma_factors"/>
    <property type="match status" value="1"/>
</dbReference>
<dbReference type="InterPro" id="IPR002645">
    <property type="entry name" value="STAS_dom"/>
</dbReference>
<sequence>MLRQLPLDDEVPELRWRLREAVLGGARTVVVDMRGVQRLSSGMMSALLTTHRLCRVRGGHVELVDCERPVVELLYRTALWRVFPLRLRSESATTVRRTTAS</sequence>